<dbReference type="AlphaFoldDB" id="A0A0A9QZV2"/>
<protein>
    <submittedName>
        <fullName evidence="1">Uncharacterized protein</fullName>
    </submittedName>
</protein>
<reference evidence="1" key="2">
    <citation type="journal article" date="2015" name="Data Brief">
        <title>Shoot transcriptome of the giant reed, Arundo donax.</title>
        <authorList>
            <person name="Barrero R.A."/>
            <person name="Guerrero F.D."/>
            <person name="Moolhuijzen P."/>
            <person name="Goolsby J.A."/>
            <person name="Tidwell J."/>
            <person name="Bellgard S.E."/>
            <person name="Bellgard M.I."/>
        </authorList>
    </citation>
    <scope>NUCLEOTIDE SEQUENCE</scope>
    <source>
        <tissue evidence="1">Shoot tissue taken approximately 20 cm above the soil surface</tissue>
    </source>
</reference>
<organism evidence="1">
    <name type="scientific">Arundo donax</name>
    <name type="common">Giant reed</name>
    <name type="synonym">Donax arundinaceus</name>
    <dbReference type="NCBI Taxonomy" id="35708"/>
    <lineage>
        <taxon>Eukaryota</taxon>
        <taxon>Viridiplantae</taxon>
        <taxon>Streptophyta</taxon>
        <taxon>Embryophyta</taxon>
        <taxon>Tracheophyta</taxon>
        <taxon>Spermatophyta</taxon>
        <taxon>Magnoliopsida</taxon>
        <taxon>Liliopsida</taxon>
        <taxon>Poales</taxon>
        <taxon>Poaceae</taxon>
        <taxon>PACMAD clade</taxon>
        <taxon>Arundinoideae</taxon>
        <taxon>Arundineae</taxon>
        <taxon>Arundo</taxon>
    </lineage>
</organism>
<sequence>MFLVSVYAQQNNFFPSLLQLQPYHAHKGTMVLHVIICFL</sequence>
<reference evidence="1" key="1">
    <citation type="submission" date="2014-09" db="EMBL/GenBank/DDBJ databases">
        <authorList>
            <person name="Magalhaes I.L.F."/>
            <person name="Oliveira U."/>
            <person name="Santos F.R."/>
            <person name="Vidigal T.H.D.A."/>
            <person name="Brescovit A.D."/>
            <person name="Santos A.J."/>
        </authorList>
    </citation>
    <scope>NUCLEOTIDE SEQUENCE</scope>
    <source>
        <tissue evidence="1">Shoot tissue taken approximately 20 cm above the soil surface</tissue>
    </source>
</reference>
<dbReference type="EMBL" id="GBRH01210097">
    <property type="protein sequence ID" value="JAD87798.1"/>
    <property type="molecule type" value="Transcribed_RNA"/>
</dbReference>
<evidence type="ECO:0000313" key="1">
    <source>
        <dbReference type="EMBL" id="JAD87798.1"/>
    </source>
</evidence>
<accession>A0A0A9QZV2</accession>
<name>A0A0A9QZV2_ARUDO</name>
<proteinExistence type="predicted"/>